<dbReference type="InterPro" id="IPR039329">
    <property type="entry name" value="SIAE"/>
</dbReference>
<dbReference type="OrthoDB" id="42638at2759"/>
<dbReference type="PANTHER" id="PTHR22901:SF0">
    <property type="entry name" value="SIALATE O-ACETYLESTERASE"/>
    <property type="match status" value="1"/>
</dbReference>
<proteinExistence type="predicted"/>
<dbReference type="InterPro" id="IPR036514">
    <property type="entry name" value="SGNH_hydro_sf"/>
</dbReference>
<evidence type="ECO:0000313" key="1">
    <source>
        <dbReference type="EMBL" id="ESO96175.1"/>
    </source>
</evidence>
<dbReference type="RefSeq" id="XP_009053289.1">
    <property type="nucleotide sequence ID" value="XM_009055041.1"/>
</dbReference>
<dbReference type="PANTHER" id="PTHR22901">
    <property type="entry name" value="SIALATE O-ACETYLESTERASE"/>
    <property type="match status" value="1"/>
</dbReference>
<dbReference type="SUPFAM" id="SSF52266">
    <property type="entry name" value="SGNH hydrolase"/>
    <property type="match status" value="1"/>
</dbReference>
<protein>
    <recommendedName>
        <fullName evidence="3">Sialate O-acetylesterase domain-containing protein</fullName>
    </recommendedName>
</protein>
<dbReference type="OMA" id="NYVEMAM"/>
<sequence>MVLQQGPKRANLWGYASNLGEVVSINLDDQPVITAPVVAGHFESWGVWSVKLPPMPPGGPHVITAVLQNDTKIMLQDVLFGDVWVCSGQSNMEFDLRYTLNASYEFIDAHYYQDVRIFAANRSQSTKPLYEFNSLHIQWSLPQNSSLGVDQNQFTYFSAVCWLYGKYLYQKLGYPIGLMESSWGGTPVEAWSDVKSLAQCGIKPPFKNESYMPYPSTPAVLWNAMIHPLLNNTIYGAIWYQVPLGTPVQMNRYNCTFPAMIDGWREMFHVGSNGETSDTFPFGFVQLAPWRNLSNVVGFPDIRWHQTADKGFVPNDRMQNVFMAVTMDLPDFTSPFSGIHPRDKQDVAHRLVLSALAIAYNYTGQRYAGPFPTAYEIYQTSSTVKIFYDEGSLDVRSKDGFENESGDCTPTSTSWYPAPITDHYDASVTLSYVCGTLVPNYIRYAWRESPCPFKGCAVYESVQNLPAPPFIENLFKTENELIIPC</sequence>
<dbReference type="HOGENOM" id="CLU_015150_1_0_1"/>
<dbReference type="GeneID" id="20244787"/>
<evidence type="ECO:0008006" key="3">
    <source>
        <dbReference type="Google" id="ProtNLM"/>
    </source>
</evidence>
<dbReference type="CTD" id="20244787"/>
<organism evidence="1 2">
    <name type="scientific">Lottia gigantea</name>
    <name type="common">Giant owl limpet</name>
    <dbReference type="NCBI Taxonomy" id="225164"/>
    <lineage>
        <taxon>Eukaryota</taxon>
        <taxon>Metazoa</taxon>
        <taxon>Spiralia</taxon>
        <taxon>Lophotrochozoa</taxon>
        <taxon>Mollusca</taxon>
        <taxon>Gastropoda</taxon>
        <taxon>Patellogastropoda</taxon>
        <taxon>Lottioidea</taxon>
        <taxon>Lottiidae</taxon>
        <taxon>Lottia</taxon>
    </lineage>
</organism>
<dbReference type="AlphaFoldDB" id="V4AN20"/>
<name>V4AN20_LOTGI</name>
<dbReference type="GO" id="GO:0001681">
    <property type="term" value="F:sialate O-acetylesterase activity"/>
    <property type="evidence" value="ECO:0007669"/>
    <property type="project" value="InterPro"/>
</dbReference>
<dbReference type="KEGG" id="lgi:LOTGIDRAFT_188318"/>
<reference evidence="1 2" key="1">
    <citation type="journal article" date="2013" name="Nature">
        <title>Insights into bilaterian evolution from three spiralian genomes.</title>
        <authorList>
            <person name="Simakov O."/>
            <person name="Marletaz F."/>
            <person name="Cho S.J."/>
            <person name="Edsinger-Gonzales E."/>
            <person name="Havlak P."/>
            <person name="Hellsten U."/>
            <person name="Kuo D.H."/>
            <person name="Larsson T."/>
            <person name="Lv J."/>
            <person name="Arendt D."/>
            <person name="Savage R."/>
            <person name="Osoegawa K."/>
            <person name="de Jong P."/>
            <person name="Grimwood J."/>
            <person name="Chapman J.A."/>
            <person name="Shapiro H."/>
            <person name="Aerts A."/>
            <person name="Otillar R.P."/>
            <person name="Terry A.Y."/>
            <person name="Boore J.L."/>
            <person name="Grigoriev I.V."/>
            <person name="Lindberg D.R."/>
            <person name="Seaver E.C."/>
            <person name="Weisblat D.A."/>
            <person name="Putnam N.H."/>
            <person name="Rokhsar D.S."/>
        </authorList>
    </citation>
    <scope>NUCLEOTIDE SEQUENCE [LARGE SCALE GENOMIC DNA]</scope>
</reference>
<dbReference type="GO" id="GO:0005975">
    <property type="term" value="P:carbohydrate metabolic process"/>
    <property type="evidence" value="ECO:0007669"/>
    <property type="project" value="TreeGrafter"/>
</dbReference>
<dbReference type="EMBL" id="KB201549">
    <property type="protein sequence ID" value="ESO96175.1"/>
    <property type="molecule type" value="Genomic_DNA"/>
</dbReference>
<evidence type="ECO:0000313" key="2">
    <source>
        <dbReference type="Proteomes" id="UP000030746"/>
    </source>
</evidence>
<accession>V4AN20</accession>
<dbReference type="Gene3D" id="3.40.50.1110">
    <property type="entry name" value="SGNH hydrolase"/>
    <property type="match status" value="1"/>
</dbReference>
<keyword evidence="2" id="KW-1185">Reference proteome</keyword>
<dbReference type="Proteomes" id="UP000030746">
    <property type="component" value="Unassembled WGS sequence"/>
</dbReference>
<gene>
    <name evidence="1" type="ORF">LOTGIDRAFT_188318</name>
</gene>